<evidence type="ECO:0000256" key="1">
    <source>
        <dbReference type="SAM" id="MobiDB-lite"/>
    </source>
</evidence>
<name>A0A8T0SCS4_PANVG</name>
<protein>
    <submittedName>
        <fullName evidence="2">Uncharacterized protein</fullName>
    </submittedName>
</protein>
<evidence type="ECO:0000313" key="3">
    <source>
        <dbReference type="Proteomes" id="UP000823388"/>
    </source>
</evidence>
<dbReference type="Proteomes" id="UP000823388">
    <property type="component" value="Chromosome 5K"/>
</dbReference>
<gene>
    <name evidence="2" type="ORF">PVAP13_5KG037650</name>
</gene>
<feature type="compositionally biased region" description="Polar residues" evidence="1">
    <location>
        <begin position="94"/>
        <end position="105"/>
    </location>
</feature>
<keyword evidence="3" id="KW-1185">Reference proteome</keyword>
<organism evidence="2 3">
    <name type="scientific">Panicum virgatum</name>
    <name type="common">Blackwell switchgrass</name>
    <dbReference type="NCBI Taxonomy" id="38727"/>
    <lineage>
        <taxon>Eukaryota</taxon>
        <taxon>Viridiplantae</taxon>
        <taxon>Streptophyta</taxon>
        <taxon>Embryophyta</taxon>
        <taxon>Tracheophyta</taxon>
        <taxon>Spermatophyta</taxon>
        <taxon>Magnoliopsida</taxon>
        <taxon>Liliopsida</taxon>
        <taxon>Poales</taxon>
        <taxon>Poaceae</taxon>
        <taxon>PACMAD clade</taxon>
        <taxon>Panicoideae</taxon>
        <taxon>Panicodae</taxon>
        <taxon>Paniceae</taxon>
        <taxon>Panicinae</taxon>
        <taxon>Panicum</taxon>
        <taxon>Panicum sect. Hiantes</taxon>
    </lineage>
</organism>
<feature type="region of interest" description="Disordered" evidence="1">
    <location>
        <begin position="44"/>
        <end position="105"/>
    </location>
</feature>
<reference evidence="2" key="1">
    <citation type="submission" date="2020-05" db="EMBL/GenBank/DDBJ databases">
        <title>WGS assembly of Panicum virgatum.</title>
        <authorList>
            <person name="Lovell J.T."/>
            <person name="Jenkins J."/>
            <person name="Shu S."/>
            <person name="Juenger T.E."/>
            <person name="Schmutz J."/>
        </authorList>
    </citation>
    <scope>NUCLEOTIDE SEQUENCE</scope>
    <source>
        <strain evidence="2">AP13</strain>
    </source>
</reference>
<dbReference type="EMBL" id="CM029045">
    <property type="protein sequence ID" value="KAG2594915.1"/>
    <property type="molecule type" value="Genomic_DNA"/>
</dbReference>
<accession>A0A8T0SCS4</accession>
<sequence>MAQYQKHPSICGPLPLQSPALTHHPSIVFPLPARRRHRPTDAVFLLPPRPFRPDRIEGSVTPSIGGPSPPDGHSSAPPSPKRSTPTTSEEFVLSTRSSSCCPLLD</sequence>
<dbReference type="AlphaFoldDB" id="A0A8T0SCS4"/>
<evidence type="ECO:0000313" key="2">
    <source>
        <dbReference type="EMBL" id="KAG2594915.1"/>
    </source>
</evidence>
<comment type="caution">
    <text evidence="2">The sequence shown here is derived from an EMBL/GenBank/DDBJ whole genome shotgun (WGS) entry which is preliminary data.</text>
</comment>
<proteinExistence type="predicted"/>